<dbReference type="InterPro" id="IPR001478">
    <property type="entry name" value="PDZ"/>
</dbReference>
<dbReference type="OrthoDB" id="2538979at2"/>
<dbReference type="SUPFAM" id="SSF55961">
    <property type="entry name" value="Bet v1-like"/>
    <property type="match status" value="1"/>
</dbReference>
<protein>
    <submittedName>
        <fullName evidence="3">PDZ domain-containing protein</fullName>
    </submittedName>
</protein>
<proteinExistence type="predicted"/>
<dbReference type="SUPFAM" id="SSF50156">
    <property type="entry name" value="PDZ domain-like"/>
    <property type="match status" value="1"/>
</dbReference>
<dbReference type="SMART" id="SM00228">
    <property type="entry name" value="PDZ"/>
    <property type="match status" value="1"/>
</dbReference>
<evidence type="ECO:0000313" key="4">
    <source>
        <dbReference type="Proteomes" id="UP000285456"/>
    </source>
</evidence>
<gene>
    <name evidence="3" type="ORF">D1B32_09630</name>
</gene>
<dbReference type="CDD" id="cd07814">
    <property type="entry name" value="SRPBCC_CalC_Aha1-like"/>
    <property type="match status" value="1"/>
</dbReference>
<evidence type="ECO:0000256" key="1">
    <source>
        <dbReference type="SAM" id="MobiDB-lite"/>
    </source>
</evidence>
<comment type="caution">
    <text evidence="3">The sequence shown here is derived from an EMBL/GenBank/DDBJ whole genome shotgun (WGS) entry which is preliminary data.</text>
</comment>
<keyword evidence="4" id="KW-1185">Reference proteome</keyword>
<evidence type="ECO:0000259" key="2">
    <source>
        <dbReference type="PROSITE" id="PS50106"/>
    </source>
</evidence>
<dbReference type="Gene3D" id="2.30.42.10">
    <property type="match status" value="1"/>
</dbReference>
<accession>A0A417YHY9</accession>
<evidence type="ECO:0000313" key="3">
    <source>
        <dbReference type="EMBL" id="RHW32581.1"/>
    </source>
</evidence>
<dbReference type="PROSITE" id="PS50106">
    <property type="entry name" value="PDZ"/>
    <property type="match status" value="1"/>
</dbReference>
<dbReference type="Gene3D" id="3.30.530.20">
    <property type="match status" value="1"/>
</dbReference>
<dbReference type="Pfam" id="PF13180">
    <property type="entry name" value="PDZ_2"/>
    <property type="match status" value="1"/>
</dbReference>
<dbReference type="Proteomes" id="UP000285456">
    <property type="component" value="Unassembled WGS sequence"/>
</dbReference>
<name>A0A417YHY9_9BACI</name>
<dbReference type="EMBL" id="QWEH01000005">
    <property type="protein sequence ID" value="RHW32581.1"/>
    <property type="molecule type" value="Genomic_DNA"/>
</dbReference>
<feature type="region of interest" description="Disordered" evidence="1">
    <location>
        <begin position="278"/>
        <end position="299"/>
    </location>
</feature>
<feature type="domain" description="PDZ" evidence="2">
    <location>
        <begin position="165"/>
        <end position="226"/>
    </location>
</feature>
<reference evidence="3 4" key="1">
    <citation type="journal article" date="2007" name="Int. J. Syst. Evol. Microbiol.">
        <title>Oceanobacillus profundus sp. nov., isolated from a deep-sea sediment core.</title>
        <authorList>
            <person name="Kim Y.G."/>
            <person name="Choi D.H."/>
            <person name="Hyun S."/>
            <person name="Cho B.C."/>
        </authorList>
    </citation>
    <scope>NUCLEOTIDE SEQUENCE [LARGE SCALE GENOMIC DNA]</scope>
    <source>
        <strain evidence="3 4">DSM 18246</strain>
    </source>
</reference>
<dbReference type="InterPro" id="IPR036034">
    <property type="entry name" value="PDZ_sf"/>
</dbReference>
<dbReference type="RefSeq" id="WP_118889212.1">
    <property type="nucleotide sequence ID" value="NZ_JBHTNL010000017.1"/>
</dbReference>
<organism evidence="3 4">
    <name type="scientific">Oceanobacillus profundus</name>
    <dbReference type="NCBI Taxonomy" id="372463"/>
    <lineage>
        <taxon>Bacteria</taxon>
        <taxon>Bacillati</taxon>
        <taxon>Bacillota</taxon>
        <taxon>Bacilli</taxon>
        <taxon>Bacillales</taxon>
        <taxon>Bacillaceae</taxon>
        <taxon>Oceanobacillus</taxon>
    </lineage>
</organism>
<dbReference type="CDD" id="cd06779">
    <property type="entry name" value="cpPDZ_Deg_HtrA-like"/>
    <property type="match status" value="1"/>
</dbReference>
<dbReference type="AlphaFoldDB" id="A0A417YHY9"/>
<dbReference type="InterPro" id="IPR023393">
    <property type="entry name" value="START-like_dom_sf"/>
</dbReference>
<sequence length="299" mass="34378">MMKNASESFHIETYFEAPIDKVWYSIATAEGMNTYLTYKAELRGKNEQPKPGDHFLLNYGDIENDQYILQFDKNDTFRVKDTYESISPDGSVQTFQVQTSTMLIKERDNLTKLTLMVEGFESDTYGQWFRECMRLGWTRSLLNLKSVLELGMDLRTPLFSYPRLGVLNCTVNEEQKLEHNYADTGNYLLEVFPNSPASKAGLEKGDIIIALNNKETANYDEFVRVISSFNIEKDAINIKYLRNGSSHYTQAYLSLEGNFTGLVDTDEDTFDDIRQKRENLAKQRSSSGSLWKKDKGGKR</sequence>